<evidence type="ECO:0000256" key="6">
    <source>
        <dbReference type="SAM" id="Phobius"/>
    </source>
</evidence>
<feature type="transmembrane region" description="Helical" evidence="6">
    <location>
        <begin position="150"/>
        <end position="169"/>
    </location>
</feature>
<dbReference type="Gene3D" id="1.20.1070.10">
    <property type="entry name" value="Rhodopsin 7-helix transmembrane proteins"/>
    <property type="match status" value="1"/>
</dbReference>
<organism evidence="7 8">
    <name type="scientific">Cylicocyclus nassatus</name>
    <name type="common">Nematode worm</name>
    <dbReference type="NCBI Taxonomy" id="53992"/>
    <lineage>
        <taxon>Eukaryota</taxon>
        <taxon>Metazoa</taxon>
        <taxon>Ecdysozoa</taxon>
        <taxon>Nematoda</taxon>
        <taxon>Chromadorea</taxon>
        <taxon>Rhabditida</taxon>
        <taxon>Rhabditina</taxon>
        <taxon>Rhabditomorpha</taxon>
        <taxon>Strongyloidea</taxon>
        <taxon>Strongylidae</taxon>
        <taxon>Cylicocyclus</taxon>
    </lineage>
</organism>
<feature type="transmembrane region" description="Helical" evidence="6">
    <location>
        <begin position="71"/>
        <end position="93"/>
    </location>
</feature>
<gene>
    <name evidence="7" type="ORF">CYNAS_LOCUS20446</name>
</gene>
<evidence type="ECO:0000256" key="2">
    <source>
        <dbReference type="ARBA" id="ARBA00022692"/>
    </source>
</evidence>
<accession>A0AA36MG20</accession>
<dbReference type="PANTHER" id="PTHR31357:SF5">
    <property type="entry name" value="SERPENTINE RECEPTOR CLASS ALPHA-1-RELATED"/>
    <property type="match status" value="1"/>
</dbReference>
<reference evidence="7" key="1">
    <citation type="submission" date="2023-07" db="EMBL/GenBank/DDBJ databases">
        <authorList>
            <consortium name="CYATHOMIX"/>
        </authorList>
    </citation>
    <scope>NUCLEOTIDE SEQUENCE</scope>
    <source>
        <strain evidence="7">N/A</strain>
    </source>
</reference>
<dbReference type="PANTHER" id="PTHR31357">
    <property type="entry name" value="SERPENTINE RECEPTOR CLASS ALPHA-10"/>
    <property type="match status" value="1"/>
</dbReference>
<dbReference type="GO" id="GO:0016020">
    <property type="term" value="C:membrane"/>
    <property type="evidence" value="ECO:0007669"/>
    <property type="project" value="UniProtKB-SubCell"/>
</dbReference>
<proteinExistence type="inferred from homology"/>
<evidence type="ECO:0000256" key="1">
    <source>
        <dbReference type="ARBA" id="ARBA00004141"/>
    </source>
</evidence>
<feature type="transmembrane region" description="Helical" evidence="6">
    <location>
        <begin position="122"/>
        <end position="144"/>
    </location>
</feature>
<name>A0AA36MG20_CYLNA</name>
<protein>
    <submittedName>
        <fullName evidence="7">Uncharacterized protein</fullName>
    </submittedName>
</protein>
<dbReference type="GO" id="GO:0004984">
    <property type="term" value="F:olfactory receptor activity"/>
    <property type="evidence" value="ECO:0007669"/>
    <property type="project" value="TreeGrafter"/>
</dbReference>
<dbReference type="InterPro" id="IPR019408">
    <property type="entry name" value="7TM_GPCR_serpentine_rcpt_Srab"/>
</dbReference>
<keyword evidence="8" id="KW-1185">Reference proteome</keyword>
<feature type="transmembrane region" description="Helical" evidence="6">
    <location>
        <begin position="28"/>
        <end position="48"/>
    </location>
</feature>
<sequence>MYVKVAMVIERGVALWKRKKYEKFGGKLGLALAAVSVLAAFAITAWSIRRAEYSDKPYCSSSTPATLARSATAYIIVCGIGIIALIGVVLLFTTNRTAVKKKRFDLTSSYQLNENYTVIRMLLPHAVFQSMCYIFYTILSAFISGNAEKFEYITFRMLLSLIYLLLLTVTRPELMLTEPYRAALKIPHGHANGNSAMD</sequence>
<comment type="similarity">
    <text evidence="5">Belongs to the nematode receptor-like protein sra family.</text>
</comment>
<comment type="subcellular location">
    <subcellularLocation>
        <location evidence="1">Membrane</location>
        <topology evidence="1">Multi-pass membrane protein</topology>
    </subcellularLocation>
</comment>
<keyword evidence="4 6" id="KW-0472">Membrane</keyword>
<evidence type="ECO:0000313" key="8">
    <source>
        <dbReference type="Proteomes" id="UP001176961"/>
    </source>
</evidence>
<evidence type="ECO:0000256" key="4">
    <source>
        <dbReference type="ARBA" id="ARBA00023136"/>
    </source>
</evidence>
<dbReference type="AlphaFoldDB" id="A0AA36MG20"/>
<dbReference type="InterPro" id="IPR051080">
    <property type="entry name" value="Nematode_rcpt-like_serp_alpha"/>
</dbReference>
<evidence type="ECO:0000313" key="7">
    <source>
        <dbReference type="EMBL" id="CAJ0608463.1"/>
    </source>
</evidence>
<keyword evidence="2 6" id="KW-0812">Transmembrane</keyword>
<dbReference type="Pfam" id="PF10292">
    <property type="entry name" value="7TM_GPCR_Srab"/>
    <property type="match status" value="1"/>
</dbReference>
<dbReference type="EMBL" id="CATQJL010000316">
    <property type="protein sequence ID" value="CAJ0608463.1"/>
    <property type="molecule type" value="Genomic_DNA"/>
</dbReference>
<keyword evidence="3 6" id="KW-1133">Transmembrane helix</keyword>
<evidence type="ECO:0000256" key="3">
    <source>
        <dbReference type="ARBA" id="ARBA00022989"/>
    </source>
</evidence>
<dbReference type="Proteomes" id="UP001176961">
    <property type="component" value="Unassembled WGS sequence"/>
</dbReference>
<comment type="caution">
    <text evidence="7">The sequence shown here is derived from an EMBL/GenBank/DDBJ whole genome shotgun (WGS) entry which is preliminary data.</text>
</comment>
<evidence type="ECO:0000256" key="5">
    <source>
        <dbReference type="ARBA" id="ARBA00037994"/>
    </source>
</evidence>